<reference evidence="2" key="1">
    <citation type="submission" date="2008-03" db="EMBL/GenBank/DDBJ databases">
        <title>Surface Glycoprotein G encoding gene of Human Respiratory Syncytial Virus(HRSV), B Subgroup.</title>
        <authorList>
            <person name="Agrawal A.S."/>
            <person name="Naik T.N."/>
            <person name="Sarkar M."/>
        </authorList>
    </citation>
    <scope>NUCLEOTIDE SEQUENCE</scope>
    <source>
        <strain evidence="2">KOL/356/06/B</strain>
    </source>
</reference>
<accession>C1ILP5</accession>
<dbReference type="EMBL" id="EU604785">
    <property type="protein sequence ID" value="ACF28503.1"/>
    <property type="molecule type" value="Viral_cRNA"/>
</dbReference>
<feature type="region of interest" description="Disordered" evidence="1">
    <location>
        <begin position="1"/>
        <end position="68"/>
    </location>
</feature>
<organismHost>
    <name type="scientific">Homo sapiens</name>
    <name type="common">Human</name>
    <dbReference type="NCBI Taxonomy" id="9606"/>
</organismHost>
<organism evidence="2">
    <name type="scientific">Human respiratory syncytial virus</name>
    <dbReference type="NCBI Taxonomy" id="11250"/>
    <lineage>
        <taxon>Viruses</taxon>
        <taxon>Riboviria</taxon>
        <taxon>Orthornavirae</taxon>
        <taxon>Negarnaviricota</taxon>
        <taxon>Haploviricotina</taxon>
        <taxon>Monjiviricetes</taxon>
        <taxon>Mononegavirales</taxon>
        <taxon>Pneumoviridae</taxon>
        <taxon>Orthopneumovirus</taxon>
        <taxon>Orthopneumovirus hominis</taxon>
    </lineage>
</organism>
<name>C1ILP5_HRSV</name>
<feature type="compositionally biased region" description="Low complexity" evidence="1">
    <location>
        <begin position="18"/>
        <end position="33"/>
    </location>
</feature>
<evidence type="ECO:0000313" key="2">
    <source>
        <dbReference type="EMBL" id="ACF28503.1"/>
    </source>
</evidence>
<sequence>PLTLLKSHQKGLAHQNNPQPHHQSTQTQPQYHPIQNQKHTIQQHKPKEEPQLQHRTTSQAQNHVQKIHQKNQKMITILKCSTLFPVVYV</sequence>
<evidence type="ECO:0000256" key="1">
    <source>
        <dbReference type="SAM" id="MobiDB-lite"/>
    </source>
</evidence>
<feature type="non-terminal residue" evidence="2">
    <location>
        <position position="89"/>
    </location>
</feature>
<proteinExistence type="predicted"/>
<feature type="compositionally biased region" description="Polar residues" evidence="1">
    <location>
        <begin position="53"/>
        <end position="64"/>
    </location>
</feature>
<feature type="non-terminal residue" evidence="2">
    <location>
        <position position="1"/>
    </location>
</feature>
<protein>
    <submittedName>
        <fullName evidence="2">Glycoprotein G</fullName>
    </submittedName>
</protein>